<evidence type="ECO:0000256" key="1">
    <source>
        <dbReference type="ARBA" id="ARBA00004383"/>
    </source>
</evidence>
<evidence type="ECO:0000313" key="13">
    <source>
        <dbReference type="Proteomes" id="UP000019760"/>
    </source>
</evidence>
<dbReference type="Proteomes" id="UP000019760">
    <property type="component" value="Unassembled WGS sequence"/>
</dbReference>
<dbReference type="RefSeq" id="WP_042057378.1">
    <property type="nucleotide sequence ID" value="NZ_BAND01000031.1"/>
</dbReference>
<dbReference type="Gene3D" id="3.30.1150.10">
    <property type="match status" value="1"/>
</dbReference>
<evidence type="ECO:0000256" key="5">
    <source>
        <dbReference type="ARBA" id="ARBA00022519"/>
    </source>
</evidence>
<accession>A0A023D360</accession>
<proteinExistence type="inferred from homology"/>
<sequence length="169" mass="18647">MSEPAEPHESVPLPSPLPRSKPDWSSRPFFIGGIVCLAVFELTLGVTFLHQRPAQHYVVGVTHGPRLNMLVSPRLPYPEIARRENLEGKVTIKCWIDAEGRSSACHVTRSGGFTLDQAALNFARVASYFPAQRNGQPIGHSYQLHVNYTLGPGTGPFPSRLQNVNRNPP</sequence>
<evidence type="ECO:0000256" key="4">
    <source>
        <dbReference type="ARBA" id="ARBA00022475"/>
    </source>
</evidence>
<keyword evidence="8 10" id="KW-1133">Transmembrane helix</keyword>
<evidence type="ECO:0000256" key="3">
    <source>
        <dbReference type="ARBA" id="ARBA00022448"/>
    </source>
</evidence>
<dbReference type="NCBIfam" id="TIGR01352">
    <property type="entry name" value="tonB_Cterm"/>
    <property type="match status" value="1"/>
</dbReference>
<dbReference type="PANTHER" id="PTHR33446">
    <property type="entry name" value="PROTEIN TONB-RELATED"/>
    <property type="match status" value="1"/>
</dbReference>
<evidence type="ECO:0000259" key="11">
    <source>
        <dbReference type="PROSITE" id="PS52015"/>
    </source>
</evidence>
<dbReference type="GO" id="GO:0055085">
    <property type="term" value="P:transmembrane transport"/>
    <property type="evidence" value="ECO:0007669"/>
    <property type="project" value="InterPro"/>
</dbReference>
<evidence type="ECO:0000256" key="8">
    <source>
        <dbReference type="ARBA" id="ARBA00022989"/>
    </source>
</evidence>
<dbReference type="PROSITE" id="PS52015">
    <property type="entry name" value="TONB_CTD"/>
    <property type="match status" value="1"/>
</dbReference>
<dbReference type="Pfam" id="PF03544">
    <property type="entry name" value="TonB_C"/>
    <property type="match status" value="1"/>
</dbReference>
<dbReference type="PANTHER" id="PTHR33446:SF2">
    <property type="entry name" value="PROTEIN TONB"/>
    <property type="match status" value="1"/>
</dbReference>
<dbReference type="GO" id="GO:0031992">
    <property type="term" value="F:energy transducer activity"/>
    <property type="evidence" value="ECO:0007669"/>
    <property type="project" value="TreeGrafter"/>
</dbReference>
<comment type="subcellular location">
    <subcellularLocation>
        <location evidence="1">Cell inner membrane</location>
        <topology evidence="1">Single-pass membrane protein</topology>
        <orientation evidence="1">Periplasmic side</orientation>
    </subcellularLocation>
</comment>
<evidence type="ECO:0000256" key="9">
    <source>
        <dbReference type="ARBA" id="ARBA00023136"/>
    </source>
</evidence>
<dbReference type="GO" id="GO:0098797">
    <property type="term" value="C:plasma membrane protein complex"/>
    <property type="evidence" value="ECO:0007669"/>
    <property type="project" value="TreeGrafter"/>
</dbReference>
<keyword evidence="3" id="KW-0813">Transport</keyword>
<keyword evidence="13" id="KW-1185">Reference proteome</keyword>
<evidence type="ECO:0000256" key="2">
    <source>
        <dbReference type="ARBA" id="ARBA00006555"/>
    </source>
</evidence>
<organism evidence="12 13">
    <name type="scientific">Acidomonas methanolica NBRC 104435</name>
    <dbReference type="NCBI Taxonomy" id="1231351"/>
    <lineage>
        <taxon>Bacteria</taxon>
        <taxon>Pseudomonadati</taxon>
        <taxon>Pseudomonadota</taxon>
        <taxon>Alphaproteobacteria</taxon>
        <taxon>Acetobacterales</taxon>
        <taxon>Acetobacteraceae</taxon>
        <taxon>Acidomonas</taxon>
    </lineage>
</organism>
<dbReference type="InterPro" id="IPR037682">
    <property type="entry name" value="TonB_C"/>
</dbReference>
<comment type="caution">
    <text evidence="12">The sequence shown here is derived from an EMBL/GenBank/DDBJ whole genome shotgun (WGS) entry which is preliminary data.</text>
</comment>
<keyword evidence="9 10" id="KW-0472">Membrane</keyword>
<feature type="transmembrane region" description="Helical" evidence="10">
    <location>
        <begin position="29"/>
        <end position="49"/>
    </location>
</feature>
<evidence type="ECO:0000313" key="12">
    <source>
        <dbReference type="EMBL" id="GAJ28608.1"/>
    </source>
</evidence>
<dbReference type="EMBL" id="BAND01000031">
    <property type="protein sequence ID" value="GAJ28608.1"/>
    <property type="molecule type" value="Genomic_DNA"/>
</dbReference>
<dbReference type="AlphaFoldDB" id="A0A023D360"/>
<dbReference type="GO" id="GO:0015031">
    <property type="term" value="P:protein transport"/>
    <property type="evidence" value="ECO:0007669"/>
    <property type="project" value="UniProtKB-KW"/>
</dbReference>
<dbReference type="InterPro" id="IPR006260">
    <property type="entry name" value="TonB/TolA_C"/>
</dbReference>
<reference evidence="12 13" key="2">
    <citation type="journal article" date="2014" name="FEMS Microbiol. Lett.">
        <title>Draft genomic DNA sequence of the facultatively methylotrophic bacterium Acidomonas methanolica type strain MB58.</title>
        <authorList>
            <person name="Higashiura N."/>
            <person name="Hadano H."/>
            <person name="Hirakawa H."/>
            <person name="Matsutani M."/>
            <person name="Takabe S."/>
            <person name="Matsushita K."/>
            <person name="Azuma Y."/>
        </authorList>
    </citation>
    <scope>NUCLEOTIDE SEQUENCE [LARGE SCALE GENOMIC DNA]</scope>
    <source>
        <strain evidence="12 13">MB58</strain>
    </source>
</reference>
<keyword evidence="7" id="KW-0653">Protein transport</keyword>
<dbReference type="SUPFAM" id="SSF74653">
    <property type="entry name" value="TolA/TonB C-terminal domain"/>
    <property type="match status" value="1"/>
</dbReference>
<reference evidence="13" key="1">
    <citation type="journal article" date="2014" name="FEMS Microbiol. Lett.">
        <title>Draft Genomic DNA Sequence of the Facultatively Methylotrophic Bacterium Acidomonas methanolica type strain MB58.</title>
        <authorList>
            <person name="Higashiura N."/>
            <person name="Hadano H."/>
            <person name="Hirakawa H."/>
            <person name="Matsutani M."/>
            <person name="Takabe S."/>
            <person name="Matsushita K."/>
            <person name="Azuma Y."/>
        </authorList>
    </citation>
    <scope>NUCLEOTIDE SEQUENCE [LARGE SCALE GENOMIC DNA]</scope>
    <source>
        <strain evidence="13">MB58</strain>
    </source>
</reference>
<keyword evidence="4" id="KW-1003">Cell membrane</keyword>
<dbReference type="InterPro" id="IPR051045">
    <property type="entry name" value="TonB-dependent_transducer"/>
</dbReference>
<evidence type="ECO:0000256" key="10">
    <source>
        <dbReference type="SAM" id="Phobius"/>
    </source>
</evidence>
<feature type="domain" description="TonB C-terminal" evidence="11">
    <location>
        <begin position="62"/>
        <end position="157"/>
    </location>
</feature>
<gene>
    <name evidence="12" type="ORF">Amme_031_070</name>
</gene>
<dbReference type="OrthoDB" id="7276889at2"/>
<name>A0A023D360_ACIMT</name>
<keyword evidence="6 10" id="KW-0812">Transmembrane</keyword>
<keyword evidence="5" id="KW-0997">Cell inner membrane</keyword>
<comment type="similarity">
    <text evidence="2">Belongs to the TonB family.</text>
</comment>
<evidence type="ECO:0000256" key="7">
    <source>
        <dbReference type="ARBA" id="ARBA00022927"/>
    </source>
</evidence>
<evidence type="ECO:0000256" key="6">
    <source>
        <dbReference type="ARBA" id="ARBA00022692"/>
    </source>
</evidence>
<protein>
    <recommendedName>
        <fullName evidence="11">TonB C-terminal domain-containing protein</fullName>
    </recommendedName>
</protein>